<evidence type="ECO:0000259" key="1">
    <source>
        <dbReference type="PROSITE" id="PS50837"/>
    </source>
</evidence>
<dbReference type="InterPro" id="IPR007111">
    <property type="entry name" value="NACHT_NTPase"/>
</dbReference>
<dbReference type="Proteomes" id="UP000289794">
    <property type="component" value="Chromosome"/>
</dbReference>
<name>A0A4P6M0C2_9FIRM</name>
<reference evidence="2 3" key="1">
    <citation type="submission" date="2019-01" db="EMBL/GenBank/DDBJ databases">
        <title>PMF-metabolizing Aryl O-demethylase.</title>
        <authorList>
            <person name="Kim M."/>
        </authorList>
    </citation>
    <scope>NUCLEOTIDE SEQUENCE [LARGE SCALE GENOMIC DNA]</scope>
    <source>
        <strain evidence="2 3">PMF1</strain>
    </source>
</reference>
<protein>
    <recommendedName>
        <fullName evidence="1">NACHT domain-containing protein</fullName>
    </recommendedName>
</protein>
<dbReference type="AlphaFoldDB" id="A0A4P6M0C2"/>
<dbReference type="InterPro" id="IPR027417">
    <property type="entry name" value="P-loop_NTPase"/>
</dbReference>
<accession>A0A4P6M0C2</accession>
<evidence type="ECO:0000313" key="3">
    <source>
        <dbReference type="Proteomes" id="UP000289794"/>
    </source>
</evidence>
<proteinExistence type="predicted"/>
<dbReference type="Gene3D" id="3.40.50.300">
    <property type="entry name" value="P-loop containing nucleotide triphosphate hydrolases"/>
    <property type="match status" value="1"/>
</dbReference>
<feature type="domain" description="NACHT" evidence="1">
    <location>
        <begin position="225"/>
        <end position="342"/>
    </location>
</feature>
<dbReference type="SUPFAM" id="SSF52540">
    <property type="entry name" value="P-loop containing nucleoside triphosphate hydrolases"/>
    <property type="match status" value="1"/>
</dbReference>
<dbReference type="KEGG" id="bpro:PMF13cell1_03542"/>
<sequence length="791" mass="92275">MFGYREQKMKYCDFLQPFYNTSPSKSGLRGETSQAAIAKFFVEVSFAEGMPEEFIYTEDTYRKWLTGTNKPKRVYWEKINEIFDEALFRDKLSEKLNDNVLSELFKAFGIQLESEREPDRQIFIEVLTMQFQAIVIGRGDANDIMNSAYQSKLLPDAFKKYIGKAVREYNRVTLLDGDECLLEDCYVCNYIGTSSGVFVNRRSTSIIKDATLEKIKTYDRRGINKNTILIGSGGIGKTLMLQHLFIEAAQHYCETGILPIFVELREFSYNHNELVDSIVELLQNLEETCSADEIKLFLKLGKCQILLDGVDEIDPYDIKDFQRKLASFMKKYPNNQIVMTSRACDVFSGIKGFVRLHLLPFDEEQSMELIDKLLVDVPDREAKTKIVQYIENGFIKKGGVFVSNPMLLTFVVERYPNLDKFYGNRLLFYKTAYEEIVLRHDNYKTAYERIFRSANDPDEFTKVFKEFCGETYRRGIFEFDTTTFEKYFNELKSIDQLENPKKMKVQNFLHDACATACMMYEYDTDIFYVDPGFQEYFFADYYANADTKKVKELGKSLWTMDTNTFRRWNAFKMLYDFSAEKAEVCLLLPYLESIFRGKTDQEAFISFFSEGYDSLRYSILDEDAINEYKTKASVLNQMNIGTLIEPRSVLLSIILKLLKERNFFKIVTQNTKVAYKEFAKIALTGEYVKYHSNGQSPPEERLLLSGNPQGEFDDMASFEETHAVEKYIRDDAGQIICFGNEYEISTNCINNVKYQDLIQVLRENERVIAVYEHVKSYYFEIKKKQKSNDFQ</sequence>
<dbReference type="EMBL" id="CP035945">
    <property type="protein sequence ID" value="QBE97979.1"/>
    <property type="molecule type" value="Genomic_DNA"/>
</dbReference>
<gene>
    <name evidence="2" type="ORF">PMF13cell1_03542</name>
</gene>
<dbReference type="PROSITE" id="PS50837">
    <property type="entry name" value="NACHT"/>
    <property type="match status" value="1"/>
</dbReference>
<evidence type="ECO:0000313" key="2">
    <source>
        <dbReference type="EMBL" id="QBE97979.1"/>
    </source>
</evidence>
<dbReference type="Pfam" id="PF05729">
    <property type="entry name" value="NACHT"/>
    <property type="match status" value="1"/>
</dbReference>
<organism evidence="2 3">
    <name type="scientific">Blautia producta</name>
    <dbReference type="NCBI Taxonomy" id="33035"/>
    <lineage>
        <taxon>Bacteria</taxon>
        <taxon>Bacillati</taxon>
        <taxon>Bacillota</taxon>
        <taxon>Clostridia</taxon>
        <taxon>Lachnospirales</taxon>
        <taxon>Lachnospiraceae</taxon>
        <taxon>Blautia</taxon>
    </lineage>
</organism>